<dbReference type="AlphaFoldDB" id="A0AAD9R0M9"/>
<accession>A0AAD9R0M9</accession>
<dbReference type="GO" id="GO:0000122">
    <property type="term" value="P:negative regulation of transcription by RNA polymerase II"/>
    <property type="evidence" value="ECO:0007669"/>
    <property type="project" value="TreeGrafter"/>
</dbReference>
<name>A0AAD9R0M9_ACRCE</name>
<dbReference type="InterPro" id="IPR028127">
    <property type="entry name" value="Ripply_fam"/>
</dbReference>
<dbReference type="EMBL" id="JARQWQ010000007">
    <property type="protein sequence ID" value="KAK2570837.1"/>
    <property type="molecule type" value="Genomic_DNA"/>
</dbReference>
<comment type="subcellular location">
    <subcellularLocation>
        <location evidence="1">Nucleus</location>
    </subcellularLocation>
</comment>
<feature type="region of interest" description="Disordered" evidence="5">
    <location>
        <begin position="65"/>
        <end position="111"/>
    </location>
</feature>
<dbReference type="Pfam" id="PF14998">
    <property type="entry name" value="Ripply"/>
    <property type="match status" value="1"/>
</dbReference>
<evidence type="ECO:0000256" key="5">
    <source>
        <dbReference type="SAM" id="MobiDB-lite"/>
    </source>
</evidence>
<protein>
    <submittedName>
        <fullName evidence="6">Protein ripply</fullName>
    </submittedName>
</protein>
<proteinExistence type="inferred from homology"/>
<evidence type="ECO:0000313" key="7">
    <source>
        <dbReference type="Proteomes" id="UP001249851"/>
    </source>
</evidence>
<dbReference type="PANTHER" id="PTHR16770">
    <property type="entry name" value="PROTEIN RIPPLY-LIKE"/>
    <property type="match status" value="1"/>
</dbReference>
<evidence type="ECO:0000256" key="2">
    <source>
        <dbReference type="ARBA" id="ARBA00006944"/>
    </source>
</evidence>
<comment type="similarity">
    <text evidence="2">Belongs to the ripply family.</text>
</comment>
<evidence type="ECO:0000256" key="4">
    <source>
        <dbReference type="ARBA" id="ARBA00023242"/>
    </source>
</evidence>
<sequence length="111" mass="13035">MIYMLKREITKAKFKFISFVSSKYAFAMFSSRLLWTKAVFDYMYASGETLLRNFPVQATIQVVDWSSDEEEGEEDSWEHNEEEEESAISCEQESKKSSSQGETKKRNFQEI</sequence>
<reference evidence="6" key="1">
    <citation type="journal article" date="2023" name="G3 (Bethesda)">
        <title>Whole genome assembly and annotation of the endangered Caribbean coral Acropora cervicornis.</title>
        <authorList>
            <person name="Selwyn J.D."/>
            <person name="Vollmer S.V."/>
        </authorList>
    </citation>
    <scope>NUCLEOTIDE SEQUENCE</scope>
    <source>
        <strain evidence="6">K2</strain>
    </source>
</reference>
<comment type="caution">
    <text evidence="6">The sequence shown here is derived from an EMBL/GenBank/DDBJ whole genome shotgun (WGS) entry which is preliminary data.</text>
</comment>
<dbReference type="Proteomes" id="UP001249851">
    <property type="component" value="Unassembled WGS sequence"/>
</dbReference>
<keyword evidence="3" id="KW-0217">Developmental protein</keyword>
<keyword evidence="4" id="KW-0539">Nucleus</keyword>
<reference evidence="6" key="2">
    <citation type="journal article" date="2023" name="Science">
        <title>Genomic signatures of disease resistance in endangered staghorn corals.</title>
        <authorList>
            <person name="Vollmer S.V."/>
            <person name="Selwyn J.D."/>
            <person name="Despard B.A."/>
            <person name="Roesel C.L."/>
        </authorList>
    </citation>
    <scope>NUCLEOTIDE SEQUENCE</scope>
    <source>
        <strain evidence="6">K2</strain>
    </source>
</reference>
<dbReference type="GO" id="GO:0009880">
    <property type="term" value="P:embryonic pattern specification"/>
    <property type="evidence" value="ECO:0007669"/>
    <property type="project" value="TreeGrafter"/>
</dbReference>
<dbReference type="GO" id="GO:0005634">
    <property type="term" value="C:nucleus"/>
    <property type="evidence" value="ECO:0007669"/>
    <property type="project" value="UniProtKB-SubCell"/>
</dbReference>
<organism evidence="6 7">
    <name type="scientific">Acropora cervicornis</name>
    <name type="common">Staghorn coral</name>
    <dbReference type="NCBI Taxonomy" id="6130"/>
    <lineage>
        <taxon>Eukaryota</taxon>
        <taxon>Metazoa</taxon>
        <taxon>Cnidaria</taxon>
        <taxon>Anthozoa</taxon>
        <taxon>Hexacorallia</taxon>
        <taxon>Scleractinia</taxon>
        <taxon>Astrocoeniina</taxon>
        <taxon>Acroporidae</taxon>
        <taxon>Acropora</taxon>
    </lineage>
</organism>
<dbReference type="PANTHER" id="PTHR16770:SF1">
    <property type="entry name" value="PROTEIN RIPPLY-LIKE"/>
    <property type="match status" value="1"/>
</dbReference>
<gene>
    <name evidence="6" type="ORF">P5673_004539</name>
</gene>
<feature type="compositionally biased region" description="Basic and acidic residues" evidence="5">
    <location>
        <begin position="92"/>
        <end position="111"/>
    </location>
</feature>
<evidence type="ECO:0000256" key="1">
    <source>
        <dbReference type="ARBA" id="ARBA00004123"/>
    </source>
</evidence>
<evidence type="ECO:0000313" key="6">
    <source>
        <dbReference type="EMBL" id="KAK2570837.1"/>
    </source>
</evidence>
<keyword evidence="7" id="KW-1185">Reference proteome</keyword>
<feature type="compositionally biased region" description="Acidic residues" evidence="5">
    <location>
        <begin position="66"/>
        <end position="86"/>
    </location>
</feature>
<evidence type="ECO:0000256" key="3">
    <source>
        <dbReference type="ARBA" id="ARBA00022473"/>
    </source>
</evidence>